<gene>
    <name evidence="1" type="ORF">SLEP1_g6863</name>
</gene>
<comment type="caution">
    <text evidence="1">The sequence shown here is derived from an EMBL/GenBank/DDBJ whole genome shotgun (WGS) entry which is preliminary data.</text>
</comment>
<keyword evidence="2" id="KW-1185">Reference proteome</keyword>
<accession>A0AAV5I4V1</accession>
<sequence>MRCIVSVDQQGTEEVDGIAACRQLQSFRESRGTEKVGGIATGWQQKSFRDQRGTEEVGGIAAVWLSESFHEQRLARACERSDGRRELGRCRSSGDSRGKENVAEMRWWTEMLHAWWVWLQKSGSGSRSWTWRGLPLKLRKGGEGDEMELGGEEWGMVKFIYTHTVRIGDAARSGRW</sequence>
<protein>
    <submittedName>
        <fullName evidence="1">Uncharacterized protein</fullName>
    </submittedName>
</protein>
<evidence type="ECO:0000313" key="1">
    <source>
        <dbReference type="EMBL" id="GKU93256.1"/>
    </source>
</evidence>
<evidence type="ECO:0000313" key="2">
    <source>
        <dbReference type="Proteomes" id="UP001054252"/>
    </source>
</evidence>
<organism evidence="1 2">
    <name type="scientific">Rubroshorea leprosula</name>
    <dbReference type="NCBI Taxonomy" id="152421"/>
    <lineage>
        <taxon>Eukaryota</taxon>
        <taxon>Viridiplantae</taxon>
        <taxon>Streptophyta</taxon>
        <taxon>Embryophyta</taxon>
        <taxon>Tracheophyta</taxon>
        <taxon>Spermatophyta</taxon>
        <taxon>Magnoliopsida</taxon>
        <taxon>eudicotyledons</taxon>
        <taxon>Gunneridae</taxon>
        <taxon>Pentapetalae</taxon>
        <taxon>rosids</taxon>
        <taxon>malvids</taxon>
        <taxon>Malvales</taxon>
        <taxon>Dipterocarpaceae</taxon>
        <taxon>Rubroshorea</taxon>
    </lineage>
</organism>
<dbReference type="Proteomes" id="UP001054252">
    <property type="component" value="Unassembled WGS sequence"/>
</dbReference>
<proteinExistence type="predicted"/>
<dbReference type="EMBL" id="BPVZ01000007">
    <property type="protein sequence ID" value="GKU93256.1"/>
    <property type="molecule type" value="Genomic_DNA"/>
</dbReference>
<name>A0AAV5I4V1_9ROSI</name>
<reference evidence="1 2" key="1">
    <citation type="journal article" date="2021" name="Commun. Biol.">
        <title>The genome of Shorea leprosula (Dipterocarpaceae) highlights the ecological relevance of drought in aseasonal tropical rainforests.</title>
        <authorList>
            <person name="Ng K.K.S."/>
            <person name="Kobayashi M.J."/>
            <person name="Fawcett J.A."/>
            <person name="Hatakeyama M."/>
            <person name="Paape T."/>
            <person name="Ng C.H."/>
            <person name="Ang C.C."/>
            <person name="Tnah L.H."/>
            <person name="Lee C.T."/>
            <person name="Nishiyama T."/>
            <person name="Sese J."/>
            <person name="O'Brien M.J."/>
            <person name="Copetti D."/>
            <person name="Mohd Noor M.I."/>
            <person name="Ong R.C."/>
            <person name="Putra M."/>
            <person name="Sireger I.Z."/>
            <person name="Indrioko S."/>
            <person name="Kosugi Y."/>
            <person name="Izuno A."/>
            <person name="Isagi Y."/>
            <person name="Lee S.L."/>
            <person name="Shimizu K.K."/>
        </authorList>
    </citation>
    <scope>NUCLEOTIDE SEQUENCE [LARGE SCALE GENOMIC DNA]</scope>
    <source>
        <strain evidence="1">214</strain>
    </source>
</reference>
<dbReference type="AlphaFoldDB" id="A0AAV5I4V1"/>